<feature type="region of interest" description="Disordered" evidence="1">
    <location>
        <begin position="140"/>
        <end position="183"/>
    </location>
</feature>
<protein>
    <recommendedName>
        <fullName evidence="4">Sialidase</fullName>
    </recommendedName>
</protein>
<feature type="compositionally biased region" description="Polar residues" evidence="1">
    <location>
        <begin position="140"/>
        <end position="150"/>
    </location>
</feature>
<accession>A0AA39G995</accession>
<name>A0AA39G995_SARSR</name>
<dbReference type="AlphaFoldDB" id="A0AA39G995"/>
<gene>
    <name evidence="2" type="ORF">NLU13_8964</name>
</gene>
<evidence type="ECO:0000256" key="1">
    <source>
        <dbReference type="SAM" id="MobiDB-lite"/>
    </source>
</evidence>
<keyword evidence="3" id="KW-1185">Reference proteome</keyword>
<feature type="region of interest" description="Disordered" evidence="1">
    <location>
        <begin position="197"/>
        <end position="222"/>
    </location>
</feature>
<evidence type="ECO:0008006" key="4">
    <source>
        <dbReference type="Google" id="ProtNLM"/>
    </source>
</evidence>
<evidence type="ECO:0000313" key="3">
    <source>
        <dbReference type="Proteomes" id="UP001175261"/>
    </source>
</evidence>
<dbReference type="Proteomes" id="UP001175261">
    <property type="component" value="Unassembled WGS sequence"/>
</dbReference>
<organism evidence="2 3">
    <name type="scientific">Sarocladium strictum</name>
    <name type="common">Black bundle disease fungus</name>
    <name type="synonym">Acremonium strictum</name>
    <dbReference type="NCBI Taxonomy" id="5046"/>
    <lineage>
        <taxon>Eukaryota</taxon>
        <taxon>Fungi</taxon>
        <taxon>Dikarya</taxon>
        <taxon>Ascomycota</taxon>
        <taxon>Pezizomycotina</taxon>
        <taxon>Sordariomycetes</taxon>
        <taxon>Hypocreomycetidae</taxon>
        <taxon>Hypocreales</taxon>
        <taxon>Sarocladiaceae</taxon>
        <taxon>Sarocladium</taxon>
    </lineage>
</organism>
<sequence length="622" mass="67965">MSALEADIAFDFSFPSESIEHPSSPPFMPFIVDTSSHNACNNFLDLPFSYTYPAPAATHSHGHGHGHGHARSSSHSSVYSIFSNADSINTTLTTPPPARVVTPQPHQRRSTPPVRQHGPLLLPKIRSQDQDLDAGAVITPAQQSRASSVMATPPPAPRQQQRGQKRKTPSSSYRPVVHNRSYTNPETLNSMAFAHMSSFTGLPTPSPSPEDRHQQQQQQQSSLLLCSPASFAHDTTTTPHPSSHLRRASSCSSVDVATVEKYGYPTYRQMPFLPSAATTPQPEFHLTGTPEPITAPAPSTTTLINYLTSANPAPCLVRTVAFPLRDPQIKHFWWDVRNVSSWSSFTASHIFSLPGASSLLTTPIPSQALNHNQNLTSRHPENEAQLHSIFASYYLPKINSALACSSTQPVQLSVSKSCTDLLFTANINGEPTAAASIFGGKPTARAVGLVRSFERFNTQMRTEGNIKRVEYLRGLAALHHAMREHNTRYGFILTEIELVLVRNGTEATPYFGDLEITSVDLSADGQTTAANGSSNLTACLALWGLCQMISGDEPAPGQAHWRADIGAPAEGTRRKAKPRDKWMPQPQLAEKREAKRSRGWIMPEDAVGRKELGKRGVRYGNI</sequence>
<reference evidence="2" key="1">
    <citation type="submission" date="2022-10" db="EMBL/GenBank/DDBJ databases">
        <title>Determination and structural analysis of whole genome sequence of Sarocladium strictum F4-1.</title>
        <authorList>
            <person name="Hu L."/>
            <person name="Jiang Y."/>
        </authorList>
    </citation>
    <scope>NUCLEOTIDE SEQUENCE</scope>
    <source>
        <strain evidence="2">F4-1</strain>
    </source>
</reference>
<evidence type="ECO:0000313" key="2">
    <source>
        <dbReference type="EMBL" id="KAK0383048.1"/>
    </source>
</evidence>
<comment type="caution">
    <text evidence="2">The sequence shown here is derived from an EMBL/GenBank/DDBJ whole genome shotgun (WGS) entry which is preliminary data.</text>
</comment>
<feature type="region of interest" description="Disordered" evidence="1">
    <location>
        <begin position="89"/>
        <end position="120"/>
    </location>
</feature>
<proteinExistence type="predicted"/>
<feature type="region of interest" description="Disordered" evidence="1">
    <location>
        <begin position="564"/>
        <end position="602"/>
    </location>
</feature>
<dbReference type="EMBL" id="JAPDFR010000009">
    <property type="protein sequence ID" value="KAK0383048.1"/>
    <property type="molecule type" value="Genomic_DNA"/>
</dbReference>